<evidence type="ECO:0000313" key="8">
    <source>
        <dbReference type="Proteomes" id="UP000000600"/>
    </source>
</evidence>
<feature type="domain" description="RING-type" evidence="6">
    <location>
        <begin position="318"/>
        <end position="359"/>
    </location>
</feature>
<protein>
    <recommendedName>
        <fullName evidence="6">RING-type domain-containing protein</fullName>
    </recommendedName>
</protein>
<feature type="transmembrane region" description="Helical" evidence="5">
    <location>
        <begin position="255"/>
        <end position="278"/>
    </location>
</feature>
<dbReference type="GO" id="GO:0061630">
    <property type="term" value="F:ubiquitin protein ligase activity"/>
    <property type="evidence" value="ECO:0000318"/>
    <property type="project" value="GO_Central"/>
</dbReference>
<dbReference type="PANTHER" id="PTHR45931">
    <property type="entry name" value="SI:CH211-59O9.10"/>
    <property type="match status" value="1"/>
</dbReference>
<keyword evidence="8" id="KW-1185">Reference proteome</keyword>
<name>A0CTC1_PARTE</name>
<dbReference type="InterPro" id="IPR051834">
    <property type="entry name" value="RING_finger_E3_ligase"/>
</dbReference>
<dbReference type="PANTHER" id="PTHR45931:SF3">
    <property type="entry name" value="RING ZINC FINGER-CONTAINING PROTEIN"/>
    <property type="match status" value="1"/>
</dbReference>
<dbReference type="GeneID" id="5027220"/>
<proteinExistence type="predicted"/>
<evidence type="ECO:0000256" key="4">
    <source>
        <dbReference type="PROSITE-ProRule" id="PRU00175"/>
    </source>
</evidence>
<accession>A0CTC1</accession>
<dbReference type="InterPro" id="IPR001841">
    <property type="entry name" value="Znf_RING"/>
</dbReference>
<sequence length="464" mass="53644">MIFLLCISAVLASFNTQYVTDQLEIQQTNLNSSKSYQLSLIITQLPSNNYCLPLLQVIINNQTHNDSLAYSIKANIQKVYFNSTDNITIKVSCIMLEHFQNQKNINKTMHFNLTLTEAKQHISPPCQFPHYGQNCSLSIQQIQKEFSVTILILNNTWFYAYTILDNDDYEIYVQNGDSLFGISIISFNKVNVTRLPSFLQNFIVLDSYSDENQILLPKTENSQESIYIIGMYNFNSTQIQEITITITASDKNEEFPFWATILLISIVIFGLLLFLIILCHYKRQYKKLTQIKPALDRKVLKKYMPPQKVDSKMSADTCSVCLVQFELKEKYCKTPCNHYFHEQCLLDWTTKQANCPVCRQGLLENEINELMEVKNNRNRQVQELNIQEIQEAIKSKDEPPSQTYRDLPFLQLSSSPFRTQCKIELDCSPQAEHSPQIIQFDGSPQNLTNRNLCFQSDGIVESQN</sequence>
<reference evidence="7 8" key="1">
    <citation type="journal article" date="2006" name="Nature">
        <title>Global trends of whole-genome duplications revealed by the ciliate Paramecium tetraurelia.</title>
        <authorList>
            <consortium name="Genoscope"/>
            <person name="Aury J.-M."/>
            <person name="Jaillon O."/>
            <person name="Duret L."/>
            <person name="Noel B."/>
            <person name="Jubin C."/>
            <person name="Porcel B.M."/>
            <person name="Segurens B."/>
            <person name="Daubin V."/>
            <person name="Anthouard V."/>
            <person name="Aiach N."/>
            <person name="Arnaiz O."/>
            <person name="Billaut A."/>
            <person name="Beisson J."/>
            <person name="Blanc I."/>
            <person name="Bouhouche K."/>
            <person name="Camara F."/>
            <person name="Duharcourt S."/>
            <person name="Guigo R."/>
            <person name="Gogendeau D."/>
            <person name="Katinka M."/>
            <person name="Keller A.-M."/>
            <person name="Kissmehl R."/>
            <person name="Klotz C."/>
            <person name="Koll F."/>
            <person name="Le Moue A."/>
            <person name="Lepere C."/>
            <person name="Malinsky S."/>
            <person name="Nowacki M."/>
            <person name="Nowak J.K."/>
            <person name="Plattner H."/>
            <person name="Poulain J."/>
            <person name="Ruiz F."/>
            <person name="Serrano V."/>
            <person name="Zagulski M."/>
            <person name="Dessen P."/>
            <person name="Betermier M."/>
            <person name="Weissenbach J."/>
            <person name="Scarpelli C."/>
            <person name="Schachter V."/>
            <person name="Sperling L."/>
            <person name="Meyer E."/>
            <person name="Cohen J."/>
            <person name="Wincker P."/>
        </authorList>
    </citation>
    <scope>NUCLEOTIDE SEQUENCE [LARGE SCALE GENOMIC DNA]</scope>
    <source>
        <strain evidence="7 8">Stock d4-2</strain>
    </source>
</reference>
<evidence type="ECO:0000313" key="7">
    <source>
        <dbReference type="EMBL" id="CAK74038.1"/>
    </source>
</evidence>
<dbReference type="OrthoDB" id="298050at2759"/>
<keyword evidence="5" id="KW-0472">Membrane</keyword>
<keyword evidence="1" id="KW-0479">Metal-binding</keyword>
<evidence type="ECO:0000256" key="3">
    <source>
        <dbReference type="ARBA" id="ARBA00022833"/>
    </source>
</evidence>
<dbReference type="PROSITE" id="PS50089">
    <property type="entry name" value="ZF_RING_2"/>
    <property type="match status" value="1"/>
</dbReference>
<evidence type="ECO:0000259" key="6">
    <source>
        <dbReference type="PROSITE" id="PS50089"/>
    </source>
</evidence>
<dbReference type="OMA" id="FYAYTIL"/>
<dbReference type="eggNOG" id="KOG0800">
    <property type="taxonomic scope" value="Eukaryota"/>
</dbReference>
<dbReference type="KEGG" id="ptm:GSPATT00010272001"/>
<dbReference type="InterPro" id="IPR013083">
    <property type="entry name" value="Znf_RING/FYVE/PHD"/>
</dbReference>
<dbReference type="RefSeq" id="XP_001441435.1">
    <property type="nucleotide sequence ID" value="XM_001441398.1"/>
</dbReference>
<keyword evidence="3" id="KW-0862">Zinc</keyword>
<dbReference type="EMBL" id="CT868174">
    <property type="protein sequence ID" value="CAK74038.1"/>
    <property type="molecule type" value="Genomic_DNA"/>
</dbReference>
<dbReference type="CDD" id="cd16454">
    <property type="entry name" value="RING-H2_PA-TM-RING"/>
    <property type="match status" value="1"/>
</dbReference>
<dbReference type="Pfam" id="PF13639">
    <property type="entry name" value="zf-RING_2"/>
    <property type="match status" value="1"/>
</dbReference>
<dbReference type="Gene3D" id="3.30.40.10">
    <property type="entry name" value="Zinc/RING finger domain, C3HC4 (zinc finger)"/>
    <property type="match status" value="1"/>
</dbReference>
<keyword evidence="2 4" id="KW-0863">Zinc-finger</keyword>
<dbReference type="FunFam" id="3.30.40.10:FF:001283">
    <property type="entry name" value="Uncharacterized protein"/>
    <property type="match status" value="1"/>
</dbReference>
<evidence type="ECO:0000256" key="5">
    <source>
        <dbReference type="SAM" id="Phobius"/>
    </source>
</evidence>
<gene>
    <name evidence="7" type="ORF">GSPATT00010272001</name>
</gene>
<keyword evidence="5" id="KW-1133">Transmembrane helix</keyword>
<dbReference type="HOGENOM" id="CLU_047486_0_0_1"/>
<dbReference type="SMART" id="SM00184">
    <property type="entry name" value="RING"/>
    <property type="match status" value="1"/>
</dbReference>
<keyword evidence="5" id="KW-0812">Transmembrane</keyword>
<dbReference type="Proteomes" id="UP000000600">
    <property type="component" value="Unassembled WGS sequence"/>
</dbReference>
<dbReference type="SUPFAM" id="SSF57850">
    <property type="entry name" value="RING/U-box"/>
    <property type="match status" value="1"/>
</dbReference>
<evidence type="ECO:0000256" key="1">
    <source>
        <dbReference type="ARBA" id="ARBA00022723"/>
    </source>
</evidence>
<dbReference type="GO" id="GO:0008270">
    <property type="term" value="F:zinc ion binding"/>
    <property type="evidence" value="ECO:0007669"/>
    <property type="project" value="UniProtKB-KW"/>
</dbReference>
<evidence type="ECO:0000256" key="2">
    <source>
        <dbReference type="ARBA" id="ARBA00022771"/>
    </source>
</evidence>
<dbReference type="AlphaFoldDB" id="A0CTC1"/>
<organism evidence="7 8">
    <name type="scientific">Paramecium tetraurelia</name>
    <dbReference type="NCBI Taxonomy" id="5888"/>
    <lineage>
        <taxon>Eukaryota</taxon>
        <taxon>Sar</taxon>
        <taxon>Alveolata</taxon>
        <taxon>Ciliophora</taxon>
        <taxon>Intramacronucleata</taxon>
        <taxon>Oligohymenophorea</taxon>
        <taxon>Peniculida</taxon>
        <taxon>Parameciidae</taxon>
        <taxon>Paramecium</taxon>
    </lineage>
</organism>
<dbReference type="STRING" id="5888.A0CTC1"/>
<dbReference type="InParanoid" id="A0CTC1"/>